<comment type="caution">
    <text evidence="2">The sequence shown here is derived from an EMBL/GenBank/DDBJ whole genome shotgun (WGS) entry which is preliminary data.</text>
</comment>
<dbReference type="PROSITE" id="PS51186">
    <property type="entry name" value="GNAT"/>
    <property type="match status" value="1"/>
</dbReference>
<dbReference type="EMBL" id="JAXIVS010000002">
    <property type="protein sequence ID" value="MDY7226282.1"/>
    <property type="molecule type" value="Genomic_DNA"/>
</dbReference>
<dbReference type="SUPFAM" id="SSF55729">
    <property type="entry name" value="Acyl-CoA N-acyltransferases (Nat)"/>
    <property type="match status" value="1"/>
</dbReference>
<keyword evidence="3" id="KW-1185">Reference proteome</keyword>
<proteinExistence type="predicted"/>
<gene>
    <name evidence="2" type="ORF">SYV04_07795</name>
</gene>
<dbReference type="InterPro" id="IPR016181">
    <property type="entry name" value="Acyl_CoA_acyltransferase"/>
</dbReference>
<evidence type="ECO:0000313" key="3">
    <source>
        <dbReference type="Proteomes" id="UP001291309"/>
    </source>
</evidence>
<dbReference type="InterPro" id="IPR000182">
    <property type="entry name" value="GNAT_dom"/>
</dbReference>
<organism evidence="2 3">
    <name type="scientific">Hyalangium rubrum</name>
    <dbReference type="NCBI Taxonomy" id="3103134"/>
    <lineage>
        <taxon>Bacteria</taxon>
        <taxon>Pseudomonadati</taxon>
        <taxon>Myxococcota</taxon>
        <taxon>Myxococcia</taxon>
        <taxon>Myxococcales</taxon>
        <taxon>Cystobacterineae</taxon>
        <taxon>Archangiaceae</taxon>
        <taxon>Hyalangium</taxon>
    </lineage>
</organism>
<dbReference type="Gene3D" id="3.40.630.30">
    <property type="match status" value="1"/>
</dbReference>
<dbReference type="RefSeq" id="WP_321545003.1">
    <property type="nucleotide sequence ID" value="NZ_JAXIVS010000002.1"/>
</dbReference>
<evidence type="ECO:0000313" key="2">
    <source>
        <dbReference type="EMBL" id="MDY7226282.1"/>
    </source>
</evidence>
<evidence type="ECO:0000259" key="1">
    <source>
        <dbReference type="PROSITE" id="PS51186"/>
    </source>
</evidence>
<dbReference type="CDD" id="cd04301">
    <property type="entry name" value="NAT_SF"/>
    <property type="match status" value="1"/>
</dbReference>
<reference evidence="2 3" key="1">
    <citation type="submission" date="2023-12" db="EMBL/GenBank/DDBJ databases">
        <title>the genome sequence of Hyalangium sp. s54d21.</title>
        <authorList>
            <person name="Zhang X."/>
        </authorList>
    </citation>
    <scope>NUCLEOTIDE SEQUENCE [LARGE SCALE GENOMIC DNA]</scope>
    <source>
        <strain evidence="3">s54d21</strain>
    </source>
</reference>
<name>A0ABU5GZH3_9BACT</name>
<protein>
    <submittedName>
        <fullName evidence="2">GNAT family N-acetyltransferase</fullName>
    </submittedName>
</protein>
<sequence length="165" mass="18080">MAHLFSLRSVTAEDDAFLFELYASTRPDIASLGLGDAQRGALLRIQWLAQRQGYLARYPHGEHQLVLVEGHPAGRLWVAHEPAELRLVDLSLLPTHRGAGVGTALLRVLQEQAARAGTPLRLSVAQDNPARRLYARLGFMPVAAGAESALDPYLALEWSPSPRED</sequence>
<feature type="domain" description="N-acetyltransferase" evidence="1">
    <location>
        <begin position="5"/>
        <end position="163"/>
    </location>
</feature>
<accession>A0ABU5GZH3</accession>
<dbReference type="Proteomes" id="UP001291309">
    <property type="component" value="Unassembled WGS sequence"/>
</dbReference>
<dbReference type="Pfam" id="PF00583">
    <property type="entry name" value="Acetyltransf_1"/>
    <property type="match status" value="1"/>
</dbReference>